<organism evidence="2 3">
    <name type="scientific">Spirosoma linguale (strain ATCC 33905 / DSM 74 / LMG 10896 / Claus 1)</name>
    <dbReference type="NCBI Taxonomy" id="504472"/>
    <lineage>
        <taxon>Bacteria</taxon>
        <taxon>Pseudomonadati</taxon>
        <taxon>Bacteroidota</taxon>
        <taxon>Cytophagia</taxon>
        <taxon>Cytophagales</taxon>
        <taxon>Cytophagaceae</taxon>
        <taxon>Spirosoma</taxon>
    </lineage>
</organism>
<accession>D2QF58</accession>
<evidence type="ECO:0000313" key="3">
    <source>
        <dbReference type="Proteomes" id="UP000002028"/>
    </source>
</evidence>
<dbReference type="EMBL" id="CP001769">
    <property type="protein sequence ID" value="ADB36535.1"/>
    <property type="molecule type" value="Genomic_DNA"/>
</dbReference>
<keyword evidence="3" id="KW-1185">Reference proteome</keyword>
<keyword evidence="1" id="KW-0812">Transmembrane</keyword>
<dbReference type="RefSeq" id="WP_012925087.1">
    <property type="nucleotide sequence ID" value="NC_013730.1"/>
</dbReference>
<dbReference type="HOGENOM" id="CLU_2755841_0_0_10"/>
<reference evidence="2 3" key="1">
    <citation type="journal article" date="2010" name="Stand. Genomic Sci.">
        <title>Complete genome sequence of Spirosoma linguale type strain (1).</title>
        <authorList>
            <person name="Lail K."/>
            <person name="Sikorski J."/>
            <person name="Saunders E."/>
            <person name="Lapidus A."/>
            <person name="Glavina Del Rio T."/>
            <person name="Copeland A."/>
            <person name="Tice H."/>
            <person name="Cheng J.-F."/>
            <person name="Lucas S."/>
            <person name="Nolan M."/>
            <person name="Bruce D."/>
            <person name="Goodwin L."/>
            <person name="Pitluck S."/>
            <person name="Ivanova N."/>
            <person name="Mavromatis K."/>
            <person name="Ovchinnikova G."/>
            <person name="Pati A."/>
            <person name="Chen A."/>
            <person name="Palaniappan K."/>
            <person name="Land M."/>
            <person name="Hauser L."/>
            <person name="Chang Y.-J."/>
            <person name="Jeffries C.D."/>
            <person name="Chain P."/>
            <person name="Brettin T."/>
            <person name="Detter J.C."/>
            <person name="Schuetze A."/>
            <person name="Rohde M."/>
            <person name="Tindall B.J."/>
            <person name="Goeker M."/>
            <person name="Bristow J."/>
            <person name="Eisen J.A."/>
            <person name="Markowitz V."/>
            <person name="Hugenholtz P."/>
            <person name="Kyrpides N.C."/>
            <person name="Klenk H.-P."/>
            <person name="Chen F."/>
        </authorList>
    </citation>
    <scope>NUCLEOTIDE SEQUENCE [LARGE SCALE GENOMIC DNA]</scope>
    <source>
        <strain evidence="3">ATCC 33905 / DSM 74 / LMG 10896 / Claus 1</strain>
    </source>
</reference>
<name>D2QF58_SPILD</name>
<evidence type="ECO:0000313" key="2">
    <source>
        <dbReference type="EMBL" id="ADB36535.1"/>
    </source>
</evidence>
<keyword evidence="1" id="KW-1133">Transmembrane helix</keyword>
<proteinExistence type="predicted"/>
<dbReference type="KEGG" id="sli:Slin_0471"/>
<dbReference type="AlphaFoldDB" id="D2QF58"/>
<evidence type="ECO:0000256" key="1">
    <source>
        <dbReference type="SAM" id="Phobius"/>
    </source>
</evidence>
<dbReference type="Proteomes" id="UP000002028">
    <property type="component" value="Chromosome"/>
</dbReference>
<protein>
    <submittedName>
        <fullName evidence="2">Uncharacterized protein</fullName>
    </submittedName>
</protein>
<gene>
    <name evidence="2" type="ordered locus">Slin_0471</name>
</gene>
<sequence length="70" mass="8111">MRKTLLFLLILTGAAGILFSYFTLLADWVNTYFIDMNSHNYLKAILESAVLLMYIYSGIKFFNRHVGSLR</sequence>
<keyword evidence="1" id="KW-0472">Membrane</keyword>
<feature type="transmembrane region" description="Helical" evidence="1">
    <location>
        <begin position="44"/>
        <end position="62"/>
    </location>
</feature>